<dbReference type="PATRIC" id="fig|644801.3.peg.2719"/>
<accession>L0GMQ2</accession>
<evidence type="ECO:0000313" key="2">
    <source>
        <dbReference type="EMBL" id="AGA87291.1"/>
    </source>
</evidence>
<dbReference type="Proteomes" id="UP000010820">
    <property type="component" value="Chromosome"/>
</dbReference>
<dbReference type="HOGENOM" id="CLU_3220949_0_0_6"/>
<name>L0GMQ2_STUST</name>
<dbReference type="Gene3D" id="4.10.91.20">
    <property type="match status" value="1"/>
</dbReference>
<feature type="region of interest" description="Disordered" evidence="1">
    <location>
        <begin position="1"/>
        <end position="44"/>
    </location>
</feature>
<dbReference type="AlphaFoldDB" id="L0GMQ2"/>
<gene>
    <name evidence="2" type="ORF">Psest_2785</name>
</gene>
<dbReference type="EMBL" id="CP003071">
    <property type="protein sequence ID" value="AGA87291.1"/>
    <property type="molecule type" value="Genomic_DNA"/>
</dbReference>
<organism evidence="2 3">
    <name type="scientific">Stutzerimonas stutzeri RCH2</name>
    <dbReference type="NCBI Taxonomy" id="644801"/>
    <lineage>
        <taxon>Bacteria</taxon>
        <taxon>Pseudomonadati</taxon>
        <taxon>Pseudomonadota</taxon>
        <taxon>Gammaproteobacteria</taxon>
        <taxon>Pseudomonadales</taxon>
        <taxon>Pseudomonadaceae</taxon>
        <taxon>Stutzerimonas</taxon>
    </lineage>
</organism>
<evidence type="ECO:0000256" key="1">
    <source>
        <dbReference type="SAM" id="MobiDB-lite"/>
    </source>
</evidence>
<dbReference type="STRING" id="644801.Psest_2785"/>
<evidence type="ECO:0000313" key="3">
    <source>
        <dbReference type="Proteomes" id="UP000010820"/>
    </source>
</evidence>
<dbReference type="RefSeq" id="WP_015277544.1">
    <property type="nucleotide sequence ID" value="NC_019936.1"/>
</dbReference>
<feature type="compositionally biased region" description="Polar residues" evidence="1">
    <location>
        <begin position="35"/>
        <end position="44"/>
    </location>
</feature>
<dbReference type="KEGG" id="psh:Psest_2785"/>
<proteinExistence type="predicted"/>
<reference evidence="2 3" key="1">
    <citation type="submission" date="2011-10" db="EMBL/GenBank/DDBJ databases">
        <title>Complete sequence of chromosome of Pseudomonas stutzeri RCH2.</title>
        <authorList>
            <consortium name="US DOE Joint Genome Institute"/>
            <person name="Lucas S."/>
            <person name="Han J."/>
            <person name="Lapidus A."/>
            <person name="Cheng J.-F."/>
            <person name="Goodwin L."/>
            <person name="Pitluck S."/>
            <person name="Peters L."/>
            <person name="Ovchinnikova G."/>
            <person name="Zeytun A."/>
            <person name="Lu M."/>
            <person name="Detter J.C."/>
            <person name="Han C."/>
            <person name="Tapia R."/>
            <person name="Land M."/>
            <person name="Hauser L."/>
            <person name="Kyrpides N."/>
            <person name="Ivanova N."/>
            <person name="Pagani I."/>
            <person name="Chakraborty R."/>
            <person name="Arkin A."/>
            <person name="Dehal P."/>
            <person name="Wall J."/>
            <person name="Hazen T."/>
            <person name="Woyke T."/>
        </authorList>
    </citation>
    <scope>NUCLEOTIDE SEQUENCE [LARGE SCALE GENOMIC DNA]</scope>
    <source>
        <strain evidence="2 3">RCH2</strain>
    </source>
</reference>
<sequence length="44" mass="4708">MPEERRALATRQGHPVSANQSLRSVGERGRATLENHPTQPSAGG</sequence>
<protein>
    <submittedName>
        <fullName evidence="2">Uncharacterized protein</fullName>
    </submittedName>
</protein>